<dbReference type="InterPro" id="IPR011961">
    <property type="entry name" value="RimM"/>
</dbReference>
<gene>
    <name evidence="5 8" type="primary">rimM</name>
    <name evidence="8" type="ORF">FTX54_009390</name>
</gene>
<evidence type="ECO:0000259" key="6">
    <source>
        <dbReference type="Pfam" id="PF01782"/>
    </source>
</evidence>
<evidence type="ECO:0000256" key="2">
    <source>
        <dbReference type="ARBA" id="ARBA00022517"/>
    </source>
</evidence>
<dbReference type="InterPro" id="IPR002676">
    <property type="entry name" value="RimM_N"/>
</dbReference>
<evidence type="ECO:0000313" key="9">
    <source>
        <dbReference type="Proteomes" id="UP000321816"/>
    </source>
</evidence>
<dbReference type="InterPro" id="IPR027275">
    <property type="entry name" value="PRC-brl_dom"/>
</dbReference>
<evidence type="ECO:0000256" key="1">
    <source>
        <dbReference type="ARBA" id="ARBA00022490"/>
    </source>
</evidence>
<feature type="domain" description="RimM N-terminal" evidence="6">
    <location>
        <begin position="7"/>
        <end position="89"/>
    </location>
</feature>
<dbReference type="Proteomes" id="UP000321816">
    <property type="component" value="Chromosome"/>
</dbReference>
<dbReference type="InterPro" id="IPR036976">
    <property type="entry name" value="RimM_N_sf"/>
</dbReference>
<comment type="similarity">
    <text evidence="5">Belongs to the RimM family.</text>
</comment>
<sequence length="175" mass="20022">MSDWLNVGEIVNTHGIRGEVRVISRTDFPENRYKTGSQLTIFQEGKPPLPVTIAGWRKHKQFDLLRFASYENVNDVEQFKGAFLKVHRSSLAEDELFEGEFYHFEIIGLEVFTVDGEKLGTVKEILTPGANDVWVIHPVNRKKELLIPYVEEVVKDIDLDKGIIVIEPMEGLLDL</sequence>
<dbReference type="GO" id="GO:0005840">
    <property type="term" value="C:ribosome"/>
    <property type="evidence" value="ECO:0007669"/>
    <property type="project" value="InterPro"/>
</dbReference>
<name>A0A5C7FB44_9BACI</name>
<dbReference type="PANTHER" id="PTHR33692">
    <property type="entry name" value="RIBOSOME MATURATION FACTOR RIMM"/>
    <property type="match status" value="1"/>
</dbReference>
<dbReference type="NCBIfam" id="TIGR02273">
    <property type="entry name" value="16S_RimM"/>
    <property type="match status" value="1"/>
</dbReference>
<keyword evidence="4 5" id="KW-0143">Chaperone</keyword>
<dbReference type="GO" id="GO:0043022">
    <property type="term" value="F:ribosome binding"/>
    <property type="evidence" value="ECO:0007669"/>
    <property type="project" value="InterPro"/>
</dbReference>
<dbReference type="RefSeq" id="WP_147802341.1">
    <property type="nucleotide sequence ID" value="NZ_CP144914.1"/>
</dbReference>
<dbReference type="PANTHER" id="PTHR33692:SF1">
    <property type="entry name" value="RIBOSOME MATURATION FACTOR RIMM"/>
    <property type="match status" value="1"/>
</dbReference>
<dbReference type="GO" id="GO:0005737">
    <property type="term" value="C:cytoplasm"/>
    <property type="evidence" value="ECO:0007669"/>
    <property type="project" value="UniProtKB-SubCell"/>
</dbReference>
<comment type="function">
    <text evidence="5">An accessory protein needed during the final step in the assembly of 30S ribosomal subunit, possibly for assembly of the head region. Essential for efficient processing of 16S rRNA. May be needed both before and after RbfA during the maturation of 16S rRNA. It has affinity for free ribosomal 30S subunits but not for 70S ribosomes.</text>
</comment>
<evidence type="ECO:0000256" key="5">
    <source>
        <dbReference type="HAMAP-Rule" id="MF_00014"/>
    </source>
</evidence>
<evidence type="ECO:0000259" key="7">
    <source>
        <dbReference type="Pfam" id="PF05239"/>
    </source>
</evidence>
<reference evidence="8 9" key="1">
    <citation type="submission" date="2024-01" db="EMBL/GenBank/DDBJ databases">
        <title>Complete Genome Sequence of Alkalicoccus halolimnae BZ-SZ-XJ29T, a Moderately Halophilic Bacterium Isolated from a Salt Lake.</title>
        <authorList>
            <person name="Zhao B."/>
        </authorList>
    </citation>
    <scope>NUCLEOTIDE SEQUENCE [LARGE SCALE GENOMIC DNA]</scope>
    <source>
        <strain evidence="8 9">BZ-SZ-XJ29</strain>
    </source>
</reference>
<organism evidence="8 9">
    <name type="scientific">Alkalicoccus halolimnae</name>
    <dbReference type="NCBI Taxonomy" id="1667239"/>
    <lineage>
        <taxon>Bacteria</taxon>
        <taxon>Bacillati</taxon>
        <taxon>Bacillota</taxon>
        <taxon>Bacilli</taxon>
        <taxon>Bacillales</taxon>
        <taxon>Bacillaceae</taxon>
        <taxon>Alkalicoccus</taxon>
    </lineage>
</organism>
<dbReference type="GO" id="GO:0042274">
    <property type="term" value="P:ribosomal small subunit biogenesis"/>
    <property type="evidence" value="ECO:0007669"/>
    <property type="project" value="UniProtKB-UniRule"/>
</dbReference>
<dbReference type="KEGG" id="ahal:FTX54_009390"/>
<comment type="domain">
    <text evidence="5">The PRC barrel domain binds ribosomal protein uS19.</text>
</comment>
<dbReference type="SUPFAM" id="SSF50447">
    <property type="entry name" value="Translation proteins"/>
    <property type="match status" value="1"/>
</dbReference>
<dbReference type="Pfam" id="PF05239">
    <property type="entry name" value="PRC"/>
    <property type="match status" value="1"/>
</dbReference>
<evidence type="ECO:0000256" key="3">
    <source>
        <dbReference type="ARBA" id="ARBA00022552"/>
    </source>
</evidence>
<accession>A0A5C7FB44</accession>
<dbReference type="GO" id="GO:0006364">
    <property type="term" value="P:rRNA processing"/>
    <property type="evidence" value="ECO:0007669"/>
    <property type="project" value="UniProtKB-UniRule"/>
</dbReference>
<keyword evidence="2 5" id="KW-0690">Ribosome biogenesis</keyword>
<dbReference type="InterPro" id="IPR011033">
    <property type="entry name" value="PRC_barrel-like_sf"/>
</dbReference>
<proteinExistence type="inferred from homology"/>
<protein>
    <recommendedName>
        <fullName evidence="5">Ribosome maturation factor RimM</fullName>
    </recommendedName>
</protein>
<dbReference type="HAMAP" id="MF_00014">
    <property type="entry name" value="Ribosome_mat_RimM"/>
    <property type="match status" value="1"/>
</dbReference>
<dbReference type="Gene3D" id="2.40.30.60">
    <property type="entry name" value="RimM"/>
    <property type="match status" value="1"/>
</dbReference>
<dbReference type="OrthoDB" id="9810331at2"/>
<evidence type="ECO:0000256" key="4">
    <source>
        <dbReference type="ARBA" id="ARBA00023186"/>
    </source>
</evidence>
<dbReference type="EMBL" id="CP144914">
    <property type="protein sequence ID" value="WWD78646.1"/>
    <property type="molecule type" value="Genomic_DNA"/>
</dbReference>
<comment type="subcellular location">
    <subcellularLocation>
        <location evidence="5">Cytoplasm</location>
    </subcellularLocation>
</comment>
<dbReference type="InterPro" id="IPR009000">
    <property type="entry name" value="Transl_B-barrel_sf"/>
</dbReference>
<keyword evidence="9" id="KW-1185">Reference proteome</keyword>
<dbReference type="SUPFAM" id="SSF50346">
    <property type="entry name" value="PRC-barrel domain"/>
    <property type="match status" value="1"/>
</dbReference>
<keyword evidence="1 5" id="KW-0963">Cytoplasm</keyword>
<feature type="domain" description="PRC-barrel" evidence="7">
    <location>
        <begin position="98"/>
        <end position="173"/>
    </location>
</feature>
<dbReference type="Pfam" id="PF01782">
    <property type="entry name" value="RimM"/>
    <property type="match status" value="1"/>
</dbReference>
<comment type="subunit">
    <text evidence="5">Binds ribosomal protein uS19.</text>
</comment>
<evidence type="ECO:0000313" key="8">
    <source>
        <dbReference type="EMBL" id="WWD78646.1"/>
    </source>
</evidence>
<dbReference type="AlphaFoldDB" id="A0A5C7FB44"/>
<keyword evidence="3 5" id="KW-0698">rRNA processing</keyword>
<dbReference type="Gene3D" id="2.30.30.240">
    <property type="entry name" value="PRC-barrel domain"/>
    <property type="match status" value="1"/>
</dbReference>